<evidence type="ECO:0000259" key="4">
    <source>
        <dbReference type="Pfam" id="PF01420"/>
    </source>
</evidence>
<dbReference type="CDD" id="cd17288">
    <property type="entry name" value="RMtype1_S_LlaAI06ORF1089P_TRD1-CR1_like"/>
    <property type="match status" value="1"/>
</dbReference>
<evidence type="ECO:0000256" key="3">
    <source>
        <dbReference type="ARBA" id="ARBA00023125"/>
    </source>
</evidence>
<dbReference type="PANTHER" id="PTHR43140">
    <property type="entry name" value="TYPE-1 RESTRICTION ENZYME ECOKI SPECIFICITY PROTEIN"/>
    <property type="match status" value="1"/>
</dbReference>
<keyword evidence="6" id="KW-1185">Reference proteome</keyword>
<name>A0A7X2CHV6_9PSED</name>
<feature type="domain" description="Type I restriction modification DNA specificity" evidence="4">
    <location>
        <begin position="214"/>
        <end position="375"/>
    </location>
</feature>
<proteinExistence type="inferred from homology"/>
<keyword evidence="5" id="KW-0378">Hydrolase</keyword>
<evidence type="ECO:0000313" key="5">
    <source>
        <dbReference type="EMBL" id="MQU32105.1"/>
    </source>
</evidence>
<dbReference type="Proteomes" id="UP000470186">
    <property type="component" value="Unassembled WGS sequence"/>
</dbReference>
<dbReference type="Gene3D" id="1.10.287.1120">
    <property type="entry name" value="Bipartite methylase S protein"/>
    <property type="match status" value="1"/>
</dbReference>
<comment type="similarity">
    <text evidence="1">Belongs to the type-I restriction system S methylase family.</text>
</comment>
<dbReference type="GO" id="GO:0003677">
    <property type="term" value="F:DNA binding"/>
    <property type="evidence" value="ECO:0007669"/>
    <property type="project" value="UniProtKB-KW"/>
</dbReference>
<dbReference type="Pfam" id="PF01420">
    <property type="entry name" value="Methylase_S"/>
    <property type="match status" value="2"/>
</dbReference>
<accession>A0A7X2CHV6</accession>
<dbReference type="GO" id="GO:0004519">
    <property type="term" value="F:endonuclease activity"/>
    <property type="evidence" value="ECO:0007669"/>
    <property type="project" value="UniProtKB-KW"/>
</dbReference>
<dbReference type="RefSeq" id="WP_095039451.1">
    <property type="nucleotide sequence ID" value="NZ_WIVX01000049.1"/>
</dbReference>
<dbReference type="GO" id="GO:0009307">
    <property type="term" value="P:DNA restriction-modification system"/>
    <property type="evidence" value="ECO:0007669"/>
    <property type="project" value="UniProtKB-KW"/>
</dbReference>
<organism evidence="5 6">
    <name type="scientific">Pseudomonas helleri</name>
    <dbReference type="NCBI Taxonomy" id="1608996"/>
    <lineage>
        <taxon>Bacteria</taxon>
        <taxon>Pseudomonadati</taxon>
        <taxon>Pseudomonadota</taxon>
        <taxon>Gammaproteobacteria</taxon>
        <taxon>Pseudomonadales</taxon>
        <taxon>Pseudomonadaceae</taxon>
        <taxon>Pseudomonas</taxon>
    </lineage>
</organism>
<dbReference type="PANTHER" id="PTHR43140:SF1">
    <property type="entry name" value="TYPE I RESTRICTION ENZYME ECOKI SPECIFICITY SUBUNIT"/>
    <property type="match status" value="1"/>
</dbReference>
<comment type="caution">
    <text evidence="5">The sequence shown here is derived from an EMBL/GenBank/DDBJ whole genome shotgun (WGS) entry which is preliminary data.</text>
</comment>
<evidence type="ECO:0000256" key="2">
    <source>
        <dbReference type="ARBA" id="ARBA00022747"/>
    </source>
</evidence>
<sequence>MAGRYKQYPEYRSSDIEWLGEIPTTWKLSRLKFMAKIKNGQDHKSVETDEGYPVIGSGGQFTYASQFTYDQESVLLGRKGTIDRPLYINEPFWTVDTMYYTVISKDILPKYLYYLALTIQFGRYSTNTALPSMTQEHLGNYIFATPKDKSDQDTIANFLDHETAKIDTLIKKQQHLIQLLKEKRQAVISHAVTKGLNPNAKMRDSGVEWLGEVPEHWKVSKFGYVSMVVRGGSPRPAGDPELFNGDYSPWVTVAEITKDGEVYLTETETFLTKKGSEQCRVFSSGTLLISNSGATLGVPKILSINANANDGVVGFENLKLDHEFSYFYLSTLTNDLRERIKQGSGQPNLNTDIVKNIAVPIPPKSEISEIVTLIRNTREQYANLTTRATAGIELLQERRTALISAAVTGKIDIRNWVAPKESQTNKEVAA</sequence>
<dbReference type="EMBL" id="WIVX01000049">
    <property type="protein sequence ID" value="MQU32105.1"/>
    <property type="molecule type" value="Genomic_DNA"/>
</dbReference>
<keyword evidence="2" id="KW-0680">Restriction system</keyword>
<reference evidence="5 6" key="1">
    <citation type="submission" date="2019-10" db="EMBL/GenBank/DDBJ databases">
        <title>Evaluation of single-gene subtyping targets for Pseudomonas.</title>
        <authorList>
            <person name="Reichler S.J."/>
            <person name="Orsi R.H."/>
            <person name="Wiedmann M."/>
            <person name="Martin N.H."/>
            <person name="Murphy S.I."/>
        </authorList>
    </citation>
    <scope>NUCLEOTIDE SEQUENCE [LARGE SCALE GENOMIC DNA]</scope>
    <source>
        <strain evidence="5 6">FSL R10-2107</strain>
    </source>
</reference>
<keyword evidence="3" id="KW-0238">DNA-binding</keyword>
<dbReference type="AlphaFoldDB" id="A0A7X2CHV6"/>
<evidence type="ECO:0000313" key="6">
    <source>
        <dbReference type="Proteomes" id="UP000470186"/>
    </source>
</evidence>
<dbReference type="SUPFAM" id="SSF116734">
    <property type="entry name" value="DNA methylase specificity domain"/>
    <property type="match status" value="2"/>
</dbReference>
<feature type="domain" description="Type I restriction modification DNA specificity" evidence="4">
    <location>
        <begin position="23"/>
        <end position="173"/>
    </location>
</feature>
<dbReference type="InterPro" id="IPR051212">
    <property type="entry name" value="Type-I_RE_S_subunit"/>
</dbReference>
<dbReference type="InterPro" id="IPR044946">
    <property type="entry name" value="Restrct_endonuc_typeI_TRD_sf"/>
</dbReference>
<keyword evidence="5" id="KW-0540">Nuclease</keyword>
<gene>
    <name evidence="5" type="ORF">GHO30_11995</name>
</gene>
<dbReference type="InterPro" id="IPR000055">
    <property type="entry name" value="Restrct_endonuc_typeI_TRD"/>
</dbReference>
<evidence type="ECO:0000256" key="1">
    <source>
        <dbReference type="ARBA" id="ARBA00010923"/>
    </source>
</evidence>
<keyword evidence="5" id="KW-0255">Endonuclease</keyword>
<dbReference type="Gene3D" id="3.90.220.20">
    <property type="entry name" value="DNA methylase specificity domains"/>
    <property type="match status" value="2"/>
</dbReference>
<dbReference type="CDD" id="cd17283">
    <property type="entry name" value="RMtype1_S_Hpy180ORF7835P_TRD2-CR2_like"/>
    <property type="match status" value="1"/>
</dbReference>
<protein>
    <submittedName>
        <fullName evidence="5">Restriction endonuclease subunit S</fullName>
    </submittedName>
</protein>